<evidence type="ECO:0000313" key="15">
    <source>
        <dbReference type="EMBL" id="PWK55742.1"/>
    </source>
</evidence>
<dbReference type="RefSeq" id="WP_109759817.1">
    <property type="nucleotide sequence ID" value="NZ_CP034588.1"/>
</dbReference>
<gene>
    <name evidence="11" type="primary">radA</name>
    <name evidence="15" type="ORF">C8D95_106138</name>
</gene>
<feature type="short sequence motif" description="RadA KNRFG motif" evidence="11">
    <location>
        <begin position="252"/>
        <end position="256"/>
    </location>
</feature>
<dbReference type="Pfam" id="PF18073">
    <property type="entry name" value="Zn_ribbon_LapB"/>
    <property type="match status" value="1"/>
</dbReference>
<dbReference type="GO" id="GO:0003684">
    <property type="term" value="F:damaged DNA binding"/>
    <property type="evidence" value="ECO:0007669"/>
    <property type="project" value="InterPro"/>
</dbReference>
<keyword evidence="1 11" id="KW-0479">Metal-binding</keyword>
<dbReference type="InterPro" id="IPR041166">
    <property type="entry name" value="Rubredoxin_2"/>
</dbReference>
<name>A0A316G569_9RHOB</name>
<dbReference type="GO" id="GO:0005829">
    <property type="term" value="C:cytosol"/>
    <property type="evidence" value="ECO:0007669"/>
    <property type="project" value="TreeGrafter"/>
</dbReference>
<dbReference type="InterPro" id="IPR020588">
    <property type="entry name" value="RecA_ATP-bd"/>
</dbReference>
<evidence type="ECO:0000256" key="9">
    <source>
        <dbReference type="ARBA" id="ARBA00023125"/>
    </source>
</evidence>
<feature type="region of interest" description="Lon-protease-like" evidence="11">
    <location>
        <begin position="351"/>
        <end position="454"/>
    </location>
</feature>
<keyword evidence="2 11" id="KW-0547">Nucleotide-binding</keyword>
<evidence type="ECO:0000313" key="16">
    <source>
        <dbReference type="Proteomes" id="UP000245390"/>
    </source>
</evidence>
<dbReference type="OrthoDB" id="9803906at2"/>
<evidence type="ECO:0000256" key="10">
    <source>
        <dbReference type="ARBA" id="ARBA00023204"/>
    </source>
</evidence>
<evidence type="ECO:0000256" key="3">
    <source>
        <dbReference type="ARBA" id="ARBA00022763"/>
    </source>
</evidence>
<comment type="function">
    <text evidence="13">DNA-dependent ATPase involved in processing of recombination intermediates, plays a role in repairing DNA breaks. Stimulates the branch migration of RecA-mediated strand transfer reactions, allowing the 3' invading strand to extend heteroduplex DNA faster. Binds ssDNA in the presence of ADP but not other nucleotides, has ATPase activity that is stimulated by ssDNA and various branched DNA structures, but inhibited by SSB. Does not have RecA's homology-searching function.</text>
</comment>
<dbReference type="PANTHER" id="PTHR32472:SF10">
    <property type="entry name" value="DNA REPAIR PROTEIN RADA-LIKE PROTEIN"/>
    <property type="match status" value="1"/>
</dbReference>
<keyword evidence="3 11" id="KW-0227">DNA damage</keyword>
<comment type="domain">
    <text evidence="11">The middle region has homology to RecA with ATPase motifs including the RadA KNRFG motif, while the C-terminus is homologous to Lon protease.</text>
</comment>
<evidence type="ECO:0000256" key="11">
    <source>
        <dbReference type="HAMAP-Rule" id="MF_01498"/>
    </source>
</evidence>
<keyword evidence="9 11" id="KW-0238">DNA-binding</keyword>
<feature type="domain" description="RecA family profile 1" evidence="14">
    <location>
        <begin position="66"/>
        <end position="215"/>
    </location>
</feature>
<keyword evidence="16" id="KW-1185">Reference proteome</keyword>
<comment type="similarity">
    <text evidence="11 13">Belongs to the RecA family. RadA subfamily.</text>
</comment>
<organism evidence="15 16">
    <name type="scientific">Silicimonas algicola</name>
    <dbReference type="NCBI Taxonomy" id="1826607"/>
    <lineage>
        <taxon>Bacteria</taxon>
        <taxon>Pseudomonadati</taxon>
        <taxon>Pseudomonadota</taxon>
        <taxon>Alphaproteobacteria</taxon>
        <taxon>Rhodobacterales</taxon>
        <taxon>Paracoccaceae</taxon>
    </lineage>
</organism>
<keyword evidence="5" id="KW-0378">Hydrolase</keyword>
<dbReference type="Pfam" id="PF13541">
    <property type="entry name" value="ChlI"/>
    <property type="match status" value="1"/>
</dbReference>
<dbReference type="Proteomes" id="UP000245390">
    <property type="component" value="Unassembled WGS sequence"/>
</dbReference>
<evidence type="ECO:0000256" key="5">
    <source>
        <dbReference type="ARBA" id="ARBA00022801"/>
    </source>
</evidence>
<dbReference type="GO" id="GO:0000725">
    <property type="term" value="P:recombinational repair"/>
    <property type="evidence" value="ECO:0007669"/>
    <property type="project" value="UniProtKB-UniRule"/>
</dbReference>
<comment type="caution">
    <text evidence="15">The sequence shown here is derived from an EMBL/GenBank/DDBJ whole genome shotgun (WGS) entry which is preliminary data.</text>
</comment>
<protein>
    <recommendedName>
        <fullName evidence="11 12">DNA repair protein RadA</fullName>
    </recommendedName>
</protein>
<evidence type="ECO:0000256" key="8">
    <source>
        <dbReference type="ARBA" id="ARBA00023016"/>
    </source>
</evidence>
<dbReference type="InterPro" id="IPR014721">
    <property type="entry name" value="Ribsml_uS5_D2-typ_fold_subgr"/>
</dbReference>
<dbReference type="InterPro" id="IPR004504">
    <property type="entry name" value="DNA_repair_RadA"/>
</dbReference>
<dbReference type="GO" id="GO:0005524">
    <property type="term" value="F:ATP binding"/>
    <property type="evidence" value="ECO:0007669"/>
    <property type="project" value="UniProtKB-UniRule"/>
</dbReference>
<keyword evidence="10 11" id="KW-0234">DNA repair</keyword>
<dbReference type="PRINTS" id="PR01874">
    <property type="entry name" value="DNAREPAIRADA"/>
</dbReference>
<dbReference type="PROSITE" id="PS50162">
    <property type="entry name" value="RECA_2"/>
    <property type="match status" value="1"/>
</dbReference>
<dbReference type="Gene3D" id="3.30.230.10">
    <property type="match status" value="1"/>
</dbReference>
<keyword evidence="8 11" id="KW-0346">Stress response</keyword>
<evidence type="ECO:0000256" key="7">
    <source>
        <dbReference type="ARBA" id="ARBA00022840"/>
    </source>
</evidence>
<dbReference type="InterPro" id="IPR027417">
    <property type="entry name" value="P-loop_NTPase"/>
</dbReference>
<dbReference type="SUPFAM" id="SSF52540">
    <property type="entry name" value="P-loop containing nucleoside triphosphate hydrolases"/>
    <property type="match status" value="1"/>
</dbReference>
<accession>A0A316G569</accession>
<keyword evidence="7 11" id="KW-0067">ATP-binding</keyword>
<keyword evidence="6 13" id="KW-0862">Zinc</keyword>
<dbReference type="CDD" id="cd01121">
    <property type="entry name" value="RadA_SMS_N"/>
    <property type="match status" value="1"/>
</dbReference>
<dbReference type="Gene3D" id="3.40.50.300">
    <property type="entry name" value="P-loop containing nucleotide triphosphate hydrolases"/>
    <property type="match status" value="1"/>
</dbReference>
<sequence>MAKSPSFTCTNCGAVHAKWSGRCDDCGAWNSISEDVPLSSGPSTKGLGASRGKTIALSDLSSADAPLARTLSGLDELDRVLGGGLVPASAILVGGDPGIGKSTLLLQAAAAFAMAGLKAVYVSGEEAASQVRLRAQRLGLAEAPVRLAAETNLRNILTTLEKEAPHLAIVDSIQTMWLDTVDSAPGSVSQVRATAHELTTFAKRTGISVILVGHVTKDGQIAGPRVVEHMVDTVLYFEGERGHQFRILRAVKNRYGPADEIGVFEMTGAGLAQVANPSALFLSDREADSPGSVVFAGIEGTRPVLCEIQALVSPAPAGQARRSVVGWDGGRLAMILAVLEARCGIPFAGLDVYLNVAGGLRITEPAADLAVAAALLSAREDAPLPQRTVVFGEISLSGGLRPVGQTETRLKEAAKLGFEAAILPERSKAGTVAGVRVQQMPDLAALVGDVFGAG</sequence>
<dbReference type="EMBL" id="QGGV01000006">
    <property type="protein sequence ID" value="PWK55742.1"/>
    <property type="molecule type" value="Genomic_DNA"/>
</dbReference>
<comment type="function">
    <text evidence="11">Plays a role in repairing double-strand DNA breaks, probably involving stabilizing or processing branched DNA or blocked replication forks.</text>
</comment>
<dbReference type="SUPFAM" id="SSF54211">
    <property type="entry name" value="Ribosomal protein S5 domain 2-like"/>
    <property type="match status" value="1"/>
</dbReference>
<dbReference type="Pfam" id="PF13481">
    <property type="entry name" value="AAA_25"/>
    <property type="match status" value="1"/>
</dbReference>
<evidence type="ECO:0000256" key="13">
    <source>
        <dbReference type="RuleBase" id="RU003555"/>
    </source>
</evidence>
<dbReference type="GO" id="GO:0008270">
    <property type="term" value="F:zinc ion binding"/>
    <property type="evidence" value="ECO:0007669"/>
    <property type="project" value="UniProtKB-KW"/>
</dbReference>
<evidence type="ECO:0000256" key="1">
    <source>
        <dbReference type="ARBA" id="ARBA00022723"/>
    </source>
</evidence>
<dbReference type="InterPro" id="IPR003593">
    <property type="entry name" value="AAA+_ATPase"/>
</dbReference>
<evidence type="ECO:0000259" key="14">
    <source>
        <dbReference type="PROSITE" id="PS50162"/>
    </source>
</evidence>
<dbReference type="KEGG" id="salo:EF888_16245"/>
<dbReference type="NCBIfam" id="TIGR00416">
    <property type="entry name" value="sms"/>
    <property type="match status" value="1"/>
</dbReference>
<evidence type="ECO:0000256" key="2">
    <source>
        <dbReference type="ARBA" id="ARBA00022741"/>
    </source>
</evidence>
<dbReference type="FunFam" id="3.40.50.300:FF:000050">
    <property type="entry name" value="DNA repair protein RadA"/>
    <property type="match status" value="1"/>
</dbReference>
<dbReference type="GO" id="GO:0016787">
    <property type="term" value="F:hydrolase activity"/>
    <property type="evidence" value="ECO:0007669"/>
    <property type="project" value="UniProtKB-KW"/>
</dbReference>
<dbReference type="InterPro" id="IPR020568">
    <property type="entry name" value="Ribosomal_Su5_D2-typ_SF"/>
</dbReference>
<reference evidence="15 16" key="1">
    <citation type="submission" date="2018-05" db="EMBL/GenBank/DDBJ databases">
        <title>Genomic Encyclopedia of Type Strains, Phase IV (KMG-IV): sequencing the most valuable type-strain genomes for metagenomic binning, comparative biology and taxonomic classification.</title>
        <authorList>
            <person name="Goeker M."/>
        </authorList>
    </citation>
    <scope>NUCLEOTIDE SEQUENCE [LARGE SCALE GENOMIC DNA]</scope>
    <source>
        <strain evidence="15 16">DSM 103371</strain>
    </source>
</reference>
<proteinExistence type="inferred from homology"/>
<dbReference type="PANTHER" id="PTHR32472">
    <property type="entry name" value="DNA REPAIR PROTEIN RADA"/>
    <property type="match status" value="1"/>
</dbReference>
<dbReference type="SMART" id="SM00382">
    <property type="entry name" value="AAA"/>
    <property type="match status" value="1"/>
</dbReference>
<evidence type="ECO:0000256" key="4">
    <source>
        <dbReference type="ARBA" id="ARBA00022771"/>
    </source>
</evidence>
<dbReference type="HAMAP" id="MF_01498">
    <property type="entry name" value="RadA_bact"/>
    <property type="match status" value="1"/>
</dbReference>
<evidence type="ECO:0000256" key="12">
    <source>
        <dbReference type="NCBIfam" id="TIGR00416"/>
    </source>
</evidence>
<evidence type="ECO:0000256" key="6">
    <source>
        <dbReference type="ARBA" id="ARBA00022833"/>
    </source>
</evidence>
<keyword evidence="4 13" id="KW-0863">Zinc-finger</keyword>
<dbReference type="GO" id="GO:0140664">
    <property type="term" value="F:ATP-dependent DNA damage sensor activity"/>
    <property type="evidence" value="ECO:0007669"/>
    <property type="project" value="InterPro"/>
</dbReference>
<feature type="binding site" evidence="11">
    <location>
        <begin position="95"/>
        <end position="102"/>
    </location>
    <ligand>
        <name>ATP</name>
        <dbReference type="ChEBI" id="CHEBI:30616"/>
    </ligand>
</feature>
<dbReference type="AlphaFoldDB" id="A0A316G569"/>